<dbReference type="InterPro" id="IPR051260">
    <property type="entry name" value="Diverse_substr_monoxygenases"/>
</dbReference>
<evidence type="ECO:0000256" key="2">
    <source>
        <dbReference type="ARBA" id="ARBA00022643"/>
    </source>
</evidence>
<keyword evidence="4" id="KW-0503">Monooxygenase</keyword>
<dbReference type="EMBL" id="CP073721">
    <property type="protein sequence ID" value="UWZ35870.1"/>
    <property type="molecule type" value="Genomic_DNA"/>
</dbReference>
<dbReference type="InterPro" id="IPR019921">
    <property type="entry name" value="Lucif-like_OxRdtase_Rv2161c"/>
</dbReference>
<name>A0ABY5Z1G5_9ACTN</name>
<dbReference type="SUPFAM" id="SSF51679">
    <property type="entry name" value="Bacterial luciferase-like"/>
    <property type="match status" value="1"/>
</dbReference>
<accession>A0ABY5Z1G5</accession>
<dbReference type="InterPro" id="IPR036661">
    <property type="entry name" value="Luciferase-like_sf"/>
</dbReference>
<dbReference type="Gene3D" id="3.20.20.30">
    <property type="entry name" value="Luciferase-like domain"/>
    <property type="match status" value="1"/>
</dbReference>
<dbReference type="RefSeq" id="WP_260725217.1">
    <property type="nucleotide sequence ID" value="NZ_BAAABS010000051.1"/>
</dbReference>
<evidence type="ECO:0000259" key="5">
    <source>
        <dbReference type="Pfam" id="PF00296"/>
    </source>
</evidence>
<dbReference type="PANTHER" id="PTHR30011:SF16">
    <property type="entry name" value="C2H2 FINGER DOMAIN TRANSCRIPTION FACTOR (EUROFUNG)-RELATED"/>
    <property type="match status" value="1"/>
</dbReference>
<keyword evidence="3 6" id="KW-0560">Oxidoreductase</keyword>
<protein>
    <submittedName>
        <fullName evidence="6">TIGR03619 family F420-dependent LLM class oxidoreductase</fullName>
        <ecNumber evidence="6">1.-.-.-</ecNumber>
    </submittedName>
</protein>
<keyword evidence="7" id="KW-1185">Reference proteome</keyword>
<proteinExistence type="predicted"/>
<dbReference type="InterPro" id="IPR011251">
    <property type="entry name" value="Luciferase-like_dom"/>
</dbReference>
<keyword evidence="1" id="KW-0285">Flavoprotein</keyword>
<evidence type="ECO:0000256" key="3">
    <source>
        <dbReference type="ARBA" id="ARBA00023002"/>
    </source>
</evidence>
<dbReference type="EC" id="1.-.-.-" evidence="6"/>
<organism evidence="6 7">
    <name type="scientific">Dactylosporangium roseum</name>
    <dbReference type="NCBI Taxonomy" id="47989"/>
    <lineage>
        <taxon>Bacteria</taxon>
        <taxon>Bacillati</taxon>
        <taxon>Actinomycetota</taxon>
        <taxon>Actinomycetes</taxon>
        <taxon>Micromonosporales</taxon>
        <taxon>Micromonosporaceae</taxon>
        <taxon>Dactylosporangium</taxon>
    </lineage>
</organism>
<evidence type="ECO:0000256" key="4">
    <source>
        <dbReference type="ARBA" id="ARBA00023033"/>
    </source>
</evidence>
<dbReference type="NCBIfam" id="TIGR03619">
    <property type="entry name" value="F420_Rv2161c"/>
    <property type="match status" value="1"/>
</dbReference>
<sequence length="282" mass="29747">MVKLGLAYLNRGGAADPGFAAEIAIAGEEAGYDSVWASDHVAVPEGLAALSPNQADPRTPEGPGRRLFVDPFVFLSYLAAHTSRLLLATGVLVLPLRHPLLTAKAVSSLDHMSGGRAVLGVGVGWLEAEFRLLDADFAARGRTTDRDLALLRELWAAESFTPVPGERWTMEPRPPTGRVRIVVGGGTPRAAARAVAHGDGFFVSGGRAFELIDRTRSLLGAHGRDQAGFEITMKAPMDPAGLRAATRADRLLVPVVRGSDLAVCAGRPEDLAGLAERIHGLG</sequence>
<dbReference type="GO" id="GO:0016491">
    <property type="term" value="F:oxidoreductase activity"/>
    <property type="evidence" value="ECO:0007669"/>
    <property type="project" value="UniProtKB-KW"/>
</dbReference>
<dbReference type="Proteomes" id="UP001058271">
    <property type="component" value="Chromosome"/>
</dbReference>
<evidence type="ECO:0000256" key="1">
    <source>
        <dbReference type="ARBA" id="ARBA00022630"/>
    </source>
</evidence>
<dbReference type="Pfam" id="PF00296">
    <property type="entry name" value="Bac_luciferase"/>
    <property type="match status" value="1"/>
</dbReference>
<keyword evidence="2" id="KW-0288">FMN</keyword>
<evidence type="ECO:0000313" key="6">
    <source>
        <dbReference type="EMBL" id="UWZ35870.1"/>
    </source>
</evidence>
<evidence type="ECO:0000313" key="7">
    <source>
        <dbReference type="Proteomes" id="UP001058271"/>
    </source>
</evidence>
<reference evidence="6" key="1">
    <citation type="submission" date="2021-04" db="EMBL/GenBank/DDBJ databases">
        <title>Biosynthetic gene clusters of Dactylosporangioum roseum.</title>
        <authorList>
            <person name="Hartkoorn R.C."/>
            <person name="Beaudoing E."/>
            <person name="Hot D."/>
            <person name="Moureu S."/>
        </authorList>
    </citation>
    <scope>NUCLEOTIDE SEQUENCE</scope>
    <source>
        <strain evidence="6">NRRL B-16295</strain>
    </source>
</reference>
<dbReference type="PANTHER" id="PTHR30011">
    <property type="entry name" value="ALKANESULFONATE MONOOXYGENASE-RELATED"/>
    <property type="match status" value="1"/>
</dbReference>
<gene>
    <name evidence="6" type="ORF">Drose_33060</name>
</gene>
<feature type="domain" description="Luciferase-like" evidence="5">
    <location>
        <begin position="15"/>
        <end position="236"/>
    </location>
</feature>